<evidence type="ECO:0000256" key="4">
    <source>
        <dbReference type="ARBA" id="ARBA00022475"/>
    </source>
</evidence>
<dbReference type="NCBIfam" id="TIGR01400">
    <property type="entry name" value="fliR"/>
    <property type="match status" value="1"/>
</dbReference>
<organism evidence="11 12">
    <name type="scientific">Heliorestis convoluta</name>
    <dbReference type="NCBI Taxonomy" id="356322"/>
    <lineage>
        <taxon>Bacteria</taxon>
        <taxon>Bacillati</taxon>
        <taxon>Bacillota</taxon>
        <taxon>Clostridia</taxon>
        <taxon>Eubacteriales</taxon>
        <taxon>Heliobacteriaceae</taxon>
        <taxon>Heliorestis</taxon>
    </lineage>
</organism>
<dbReference type="PANTHER" id="PTHR30065:SF1">
    <property type="entry name" value="SURFACE PRESENTATION OF ANTIGENS PROTEIN SPAR"/>
    <property type="match status" value="1"/>
</dbReference>
<name>A0A5Q2N6K2_9FIRM</name>
<evidence type="ECO:0000256" key="3">
    <source>
        <dbReference type="ARBA" id="ARBA00021717"/>
    </source>
</evidence>
<evidence type="ECO:0000313" key="11">
    <source>
        <dbReference type="EMBL" id="QGG48185.1"/>
    </source>
</evidence>
<dbReference type="InterPro" id="IPR006303">
    <property type="entry name" value="FliR"/>
</dbReference>
<feature type="transmembrane region" description="Helical" evidence="10">
    <location>
        <begin position="69"/>
        <end position="98"/>
    </location>
</feature>
<keyword evidence="6 10" id="KW-1133">Transmembrane helix</keyword>
<comment type="subcellular location">
    <subcellularLocation>
        <location evidence="10">Cell membrane</location>
        <topology evidence="10">Multi-pass membrane protein</topology>
    </subcellularLocation>
    <subcellularLocation>
        <location evidence="10">Bacterial flagellum basal body</location>
    </subcellularLocation>
</comment>
<dbReference type="GO" id="GO:0044780">
    <property type="term" value="P:bacterial-type flagellum assembly"/>
    <property type="evidence" value="ECO:0007669"/>
    <property type="project" value="UniProtKB-UniRule"/>
</dbReference>
<keyword evidence="4 10" id="KW-1003">Cell membrane</keyword>
<proteinExistence type="inferred from homology"/>
<dbReference type="GO" id="GO:0006605">
    <property type="term" value="P:protein targeting"/>
    <property type="evidence" value="ECO:0007669"/>
    <property type="project" value="UniProtKB-UniRule"/>
</dbReference>
<evidence type="ECO:0000256" key="1">
    <source>
        <dbReference type="ARBA" id="ARBA00002578"/>
    </source>
</evidence>
<evidence type="ECO:0000256" key="7">
    <source>
        <dbReference type="ARBA" id="ARBA00023136"/>
    </source>
</evidence>
<keyword evidence="11" id="KW-0969">Cilium</keyword>
<comment type="similarity">
    <text evidence="2 10">Belongs to the FliR/MopE/SpaR family.</text>
</comment>
<dbReference type="GO" id="GO:0005886">
    <property type="term" value="C:plasma membrane"/>
    <property type="evidence" value="ECO:0007669"/>
    <property type="project" value="UniProtKB-SubCell"/>
</dbReference>
<dbReference type="EMBL" id="CP045875">
    <property type="protein sequence ID" value="QGG48185.1"/>
    <property type="molecule type" value="Genomic_DNA"/>
</dbReference>
<reference evidence="12" key="1">
    <citation type="submission" date="2019-11" db="EMBL/GenBank/DDBJ databases">
        <title>Genome sequence of Heliorestis convoluta strain HH, an alkaliphilic and minimalistic phototrophic bacterium from a soda lake in Egypt.</title>
        <authorList>
            <person name="Dewey E.D."/>
            <person name="Stokes L.M."/>
            <person name="Burchell B.M."/>
            <person name="Shaffer K.N."/>
            <person name="Huntington A.M."/>
            <person name="Baker J.M."/>
            <person name="Nadendla S."/>
            <person name="Giglio M.G."/>
            <person name="Touchman J.W."/>
            <person name="Blankenship R.E."/>
            <person name="Madigan M.T."/>
            <person name="Sattley W.M."/>
        </authorList>
    </citation>
    <scope>NUCLEOTIDE SEQUENCE [LARGE SCALE GENOMIC DNA]</scope>
    <source>
        <strain evidence="12">HH</strain>
    </source>
</reference>
<feature type="transmembrane region" description="Helical" evidence="10">
    <location>
        <begin position="12"/>
        <end position="33"/>
    </location>
</feature>
<dbReference type="OrthoDB" id="9807748at2"/>
<evidence type="ECO:0000313" key="12">
    <source>
        <dbReference type="Proteomes" id="UP000366051"/>
    </source>
</evidence>
<evidence type="ECO:0000256" key="6">
    <source>
        <dbReference type="ARBA" id="ARBA00022989"/>
    </source>
</evidence>
<evidence type="ECO:0000256" key="10">
    <source>
        <dbReference type="RuleBase" id="RU362071"/>
    </source>
</evidence>
<evidence type="ECO:0000256" key="5">
    <source>
        <dbReference type="ARBA" id="ARBA00022692"/>
    </source>
</evidence>
<feature type="transmembrane region" description="Helical" evidence="10">
    <location>
        <begin position="185"/>
        <end position="207"/>
    </location>
</feature>
<evidence type="ECO:0000256" key="2">
    <source>
        <dbReference type="ARBA" id="ARBA00009772"/>
    </source>
</evidence>
<dbReference type="Pfam" id="PF01311">
    <property type="entry name" value="Bac_export_1"/>
    <property type="match status" value="1"/>
</dbReference>
<dbReference type="GO" id="GO:0009425">
    <property type="term" value="C:bacterial-type flagellum basal body"/>
    <property type="evidence" value="ECO:0007669"/>
    <property type="project" value="UniProtKB-SubCell"/>
</dbReference>
<keyword evidence="5 10" id="KW-0812">Transmembrane</keyword>
<evidence type="ECO:0000256" key="8">
    <source>
        <dbReference type="ARBA" id="ARBA00023143"/>
    </source>
</evidence>
<comment type="function">
    <text evidence="1 10">Role in flagellar biosynthesis.</text>
</comment>
<keyword evidence="8 10" id="KW-0975">Bacterial flagellum</keyword>
<keyword evidence="11" id="KW-0966">Cell projection</keyword>
<keyword evidence="12" id="KW-1185">Reference proteome</keyword>
<sequence>METVIPNVLVHLDVLLMMMTRVAGILVMAPIFNTPGFNNIAKIGLAFFVALTLFLAMPESRYPEVPTDLFHFTVTVVQEVVIGLSIGFIFQLMFAAIMTAGQFIDYQLGFGIINVADPMWGTQVPMTGLFLQMVALFLFVLYDGHLLIIQVLADSFRLIPVGLGPFTGDIASSLAAYIVHLFVSIFLIAVQLALPIIGVILTTDIALGIMARTVPQLNLFVIGLPLKIGIGIFFLWVLIPFYIESLGHLFYISLSHVEGFLSILVR</sequence>
<dbReference type="KEGG" id="hcv:FTV88_2087"/>
<feature type="transmembrane region" description="Helical" evidence="10">
    <location>
        <begin position="39"/>
        <end position="57"/>
    </location>
</feature>
<dbReference type="Proteomes" id="UP000366051">
    <property type="component" value="Chromosome"/>
</dbReference>
<feature type="transmembrane region" description="Helical" evidence="10">
    <location>
        <begin position="219"/>
        <end position="243"/>
    </location>
</feature>
<dbReference type="PANTHER" id="PTHR30065">
    <property type="entry name" value="FLAGELLAR BIOSYNTHETIC PROTEIN FLIR"/>
    <property type="match status" value="1"/>
</dbReference>
<evidence type="ECO:0000256" key="9">
    <source>
        <dbReference type="NCBIfam" id="TIGR01400"/>
    </source>
</evidence>
<dbReference type="AlphaFoldDB" id="A0A5Q2N6K2"/>
<protein>
    <recommendedName>
        <fullName evidence="3 9">Flagellar biosynthetic protein FliR</fullName>
    </recommendedName>
</protein>
<feature type="transmembrane region" description="Helical" evidence="10">
    <location>
        <begin position="129"/>
        <end position="149"/>
    </location>
</feature>
<dbReference type="PRINTS" id="PR00953">
    <property type="entry name" value="TYPE3IMRPROT"/>
</dbReference>
<keyword evidence="11" id="KW-0282">Flagellum</keyword>
<dbReference type="InterPro" id="IPR002010">
    <property type="entry name" value="T3SS_IM_R"/>
</dbReference>
<dbReference type="RefSeq" id="WP_153725427.1">
    <property type="nucleotide sequence ID" value="NZ_CP045875.1"/>
</dbReference>
<gene>
    <name evidence="11" type="primary">fliR</name>
    <name evidence="11" type="ORF">FTV88_2087</name>
</gene>
<keyword evidence="7 10" id="KW-0472">Membrane</keyword>
<accession>A0A5Q2N6K2</accession>
<feature type="transmembrane region" description="Helical" evidence="10">
    <location>
        <begin position="161"/>
        <end position="179"/>
    </location>
</feature>